<proteinExistence type="predicted"/>
<reference evidence="2 3" key="1">
    <citation type="submission" date="2018-03" db="EMBL/GenBank/DDBJ databases">
        <title>Complete genome sequencing of Faecalibacterium prausnitzii strains isolated from the human gut.</title>
        <authorList>
            <person name="Fitzgerald B.C."/>
            <person name="Shkoporov A.N."/>
            <person name="Ross P.R."/>
            <person name="Hill C."/>
        </authorList>
    </citation>
    <scope>NUCLEOTIDE SEQUENCE [LARGE SCALE GENOMIC DNA]</scope>
    <source>
        <strain evidence="2 3">ATCC 27768</strain>
    </source>
</reference>
<accession>A0A367GDH0</accession>
<protein>
    <submittedName>
        <fullName evidence="2">Uncharacterized protein</fullName>
    </submittedName>
</protein>
<name>A0A367GDH0_9FIRM</name>
<evidence type="ECO:0000256" key="1">
    <source>
        <dbReference type="SAM" id="MobiDB-lite"/>
    </source>
</evidence>
<feature type="compositionally biased region" description="Basic and acidic residues" evidence="1">
    <location>
        <begin position="249"/>
        <end position="258"/>
    </location>
</feature>
<evidence type="ECO:0000313" key="3">
    <source>
        <dbReference type="Proteomes" id="UP000252378"/>
    </source>
</evidence>
<evidence type="ECO:0000313" key="2">
    <source>
        <dbReference type="EMBL" id="RCH48082.1"/>
    </source>
</evidence>
<feature type="region of interest" description="Disordered" evidence="1">
    <location>
        <begin position="228"/>
        <end position="258"/>
    </location>
</feature>
<dbReference type="Proteomes" id="UP000252378">
    <property type="component" value="Unassembled WGS sequence"/>
</dbReference>
<comment type="caution">
    <text evidence="2">The sequence shown here is derived from an EMBL/GenBank/DDBJ whole genome shotgun (WGS) entry which is preliminary data.</text>
</comment>
<gene>
    <name evidence="2" type="ORF">C7J97_00585</name>
</gene>
<organism evidence="2 3">
    <name type="scientific">Faecalibacterium prausnitzii</name>
    <dbReference type="NCBI Taxonomy" id="853"/>
    <lineage>
        <taxon>Bacteria</taxon>
        <taxon>Bacillati</taxon>
        <taxon>Bacillota</taxon>
        <taxon>Clostridia</taxon>
        <taxon>Eubacteriales</taxon>
        <taxon>Oscillospiraceae</taxon>
        <taxon>Faecalibacterium</taxon>
    </lineage>
</organism>
<dbReference type="EMBL" id="PXUP01000001">
    <property type="protein sequence ID" value="RCH48082.1"/>
    <property type="molecule type" value="Genomic_DNA"/>
</dbReference>
<sequence>MHGKVGRFVVRDGGQDELLLHRITGGAGGFPQAGVGGADGVQLGVFGTNVLLHPQQHGAQVAVQVIPQGGVTGKVCVQRLFHFPDKGGFQIPQFHLLRTAPRILRTQISSEIKFQILRFLRRQGQPEGAVQRRHQPGSMIARRAQPSGGAALVAALPQLLNGQGAMDRQRQKACIRQMELLFLFKLLQNRPDLFGRFCIQQGREDLVFRHPSAEHLCQFLFRHTAAQQGRHHPPVGRSIPLQPDPHAGAAEHLHPVGV</sequence>
<dbReference type="AlphaFoldDB" id="A0A367GDH0"/>